<organism evidence="1 2">
    <name type="scientific">Pyrenophora tritici-repentis</name>
    <dbReference type="NCBI Taxonomy" id="45151"/>
    <lineage>
        <taxon>Eukaryota</taxon>
        <taxon>Fungi</taxon>
        <taxon>Dikarya</taxon>
        <taxon>Ascomycota</taxon>
        <taxon>Pezizomycotina</taxon>
        <taxon>Dothideomycetes</taxon>
        <taxon>Pleosporomycetidae</taxon>
        <taxon>Pleosporales</taxon>
        <taxon>Pleosporineae</taxon>
        <taxon>Pleosporaceae</taxon>
        <taxon>Pyrenophora</taxon>
    </lineage>
</organism>
<evidence type="ECO:0000313" key="2">
    <source>
        <dbReference type="Proteomes" id="UP000249757"/>
    </source>
</evidence>
<proteinExistence type="predicted"/>
<evidence type="ECO:0000313" key="1">
    <source>
        <dbReference type="EMBL" id="KAI1512128.1"/>
    </source>
</evidence>
<reference evidence="2" key="1">
    <citation type="journal article" date="2022" name="Microb. Genom.">
        <title>A global pangenome for the wheat fungal pathogen Pyrenophora tritici-repentis and prediction of effector protein structural homology.</title>
        <authorList>
            <person name="Moolhuijzen P.M."/>
            <person name="See P.T."/>
            <person name="Shi G."/>
            <person name="Powell H.R."/>
            <person name="Cockram J."/>
            <person name="Jorgensen L.N."/>
            <person name="Benslimane H."/>
            <person name="Strelkov S.E."/>
            <person name="Turner J."/>
            <person name="Liu Z."/>
            <person name="Moffat C.S."/>
        </authorList>
    </citation>
    <scope>NUCLEOTIDE SEQUENCE [LARGE SCALE GENOMIC DNA]</scope>
</reference>
<dbReference type="Proteomes" id="UP000249757">
    <property type="component" value="Unassembled WGS sequence"/>
</dbReference>
<keyword evidence="2" id="KW-1185">Reference proteome</keyword>
<gene>
    <name evidence="1" type="ORF">Ptr86124_008968</name>
</gene>
<sequence>MEGINPKETQTSKAPFNILEASIADHRQALNSGTTTSVDLVISRDANNQINQASGPILALIDVFLVLSLL</sequence>
<dbReference type="EMBL" id="NRDI02000012">
    <property type="protein sequence ID" value="KAI1512128.1"/>
    <property type="molecule type" value="Genomic_DNA"/>
</dbReference>
<dbReference type="AlphaFoldDB" id="A0A922SYT9"/>
<accession>A0A922SYT9</accession>
<protein>
    <submittedName>
        <fullName evidence="1">Uncharacterized protein</fullName>
    </submittedName>
</protein>
<comment type="caution">
    <text evidence="1">The sequence shown here is derived from an EMBL/GenBank/DDBJ whole genome shotgun (WGS) entry which is preliminary data.</text>
</comment>
<name>A0A922SYT9_9PLEO</name>